<evidence type="ECO:0000256" key="11">
    <source>
        <dbReference type="ARBA" id="ARBA00022581"/>
    </source>
</evidence>
<feature type="disulfide bond" evidence="33">
    <location>
        <begin position="226"/>
        <end position="237"/>
    </location>
</feature>
<dbReference type="GO" id="GO:1903908">
    <property type="term" value="P:positive regulation of plasma membrane raft polarization"/>
    <property type="evidence" value="ECO:0007669"/>
    <property type="project" value="UniProtKB-UniRule"/>
</dbReference>
<dbReference type="GO" id="GO:0016020">
    <property type="term" value="C:membrane"/>
    <property type="evidence" value="ECO:0007669"/>
    <property type="project" value="UniProtKB-UniRule"/>
</dbReference>
<keyword evidence="26 33" id="KW-0564">Palmitate</keyword>
<dbReference type="GO" id="GO:0005198">
    <property type="term" value="F:structural molecule activity"/>
    <property type="evidence" value="ECO:0007669"/>
    <property type="project" value="UniProtKB-UniRule"/>
</dbReference>
<feature type="region of interest" description="Fusion peptide" evidence="33">
    <location>
        <begin position="501"/>
        <end position="521"/>
    </location>
</feature>
<feature type="domain" description="Retroviral envelope protein GP41-like" evidence="37">
    <location>
        <begin position="519"/>
        <end position="707"/>
    </location>
</feature>
<evidence type="ECO:0000256" key="12">
    <source>
        <dbReference type="ARBA" id="ARBA00022595"/>
    </source>
</evidence>
<feature type="chain" id="PRO_5023492105" description="Transmembrane protein gp41" evidence="33">
    <location>
        <begin position="501"/>
        <end position="845"/>
    </location>
</feature>
<dbReference type="FunFam" id="1.20.5.490:FF:000001">
    <property type="entry name" value="Envelope glycoprotein gp160"/>
    <property type="match status" value="1"/>
</dbReference>
<dbReference type="GO" id="GO:0052031">
    <property type="term" value="P:symbiont-mediated perturbation of host defense response"/>
    <property type="evidence" value="ECO:0007669"/>
    <property type="project" value="UniProtKB-UniRule"/>
</dbReference>
<feature type="region of interest" description="Disordered" evidence="35">
    <location>
        <begin position="708"/>
        <end position="732"/>
    </location>
</feature>
<dbReference type="SUPFAM" id="SSF58069">
    <property type="entry name" value="Virus ectodomain"/>
    <property type="match status" value="1"/>
</dbReference>
<keyword evidence="19 33" id="KW-1043">Host membrane</keyword>
<dbReference type="SUPFAM" id="SSF56502">
    <property type="entry name" value="gp120 core"/>
    <property type="match status" value="2"/>
</dbReference>
<comment type="domain">
    <text evidence="33">The CD4-binding region is targeted by the antibody b12.</text>
</comment>
<keyword evidence="27 33" id="KW-1015">Disulfide bond</keyword>
<feature type="disulfide bond" evidence="33">
    <location>
        <begin position="587"/>
        <end position="593"/>
    </location>
</feature>
<comment type="subcellular location">
    <molecule>Surface protein gp120</molecule>
    <subcellularLocation>
        <location evidence="33">Virion membrane</location>
        <topology evidence="33">Peripheral membrane protein</topology>
    </subcellularLocation>
    <subcellularLocation>
        <location evidence="33">Host cell membrane</location>
        <topology evidence="33">Peripheral membrane protein</topology>
    </subcellularLocation>
    <subcellularLocation>
        <location evidence="33">Host endosome membrane</location>
        <topology evidence="33">Single-pass type I membrane protein</topology>
    </subcellularLocation>
    <text evidence="33">The surface protein is not anchored to the viral envelope, but associates with the extravirion surface through its binding to TM. It is probably concentrated at the site of budding and incorporated into the virions possibly by contacts between the cytoplasmic tail of Env and the N-terminus of Gag.</text>
</comment>
<dbReference type="GO" id="GO:0019062">
    <property type="term" value="P:virion attachment to host cell"/>
    <property type="evidence" value="ECO:0007669"/>
    <property type="project" value="UniProtKB-UniRule"/>
</dbReference>
<dbReference type="Gene3D" id="1.10.287.210">
    <property type="match status" value="1"/>
</dbReference>
<dbReference type="InterPro" id="IPR036377">
    <property type="entry name" value="Gp120_core_sf"/>
</dbReference>
<keyword evidence="9 33" id="KW-1032">Host cell membrane</keyword>
<feature type="topological domain" description="Cytoplasmic" evidence="33">
    <location>
        <begin position="695"/>
        <end position="845"/>
    </location>
</feature>
<dbReference type="Pfam" id="PF00516">
    <property type="entry name" value="GP120"/>
    <property type="match status" value="2"/>
</dbReference>
<dbReference type="Gene3D" id="1.20.5.490">
    <property type="entry name" value="Single helix bin"/>
    <property type="match status" value="1"/>
</dbReference>
<evidence type="ECO:0000256" key="1">
    <source>
        <dbReference type="ARBA" id="ARBA00004402"/>
    </source>
</evidence>
<dbReference type="FunFam" id="1.10.287.210:FF:000001">
    <property type="entry name" value="Envelope glycoprotein gp160"/>
    <property type="match status" value="1"/>
</dbReference>
<organism evidence="38">
    <name type="scientific">Human immunodeficiency virus type 1</name>
    <name type="common">HIV-1</name>
    <dbReference type="NCBI Taxonomy" id="11676"/>
    <lineage>
        <taxon>Viruses</taxon>
        <taxon>Riboviria</taxon>
        <taxon>Pararnavirae</taxon>
        <taxon>Artverviricota</taxon>
        <taxon>Revtraviricetes</taxon>
        <taxon>Ortervirales</taxon>
        <taxon>Retroviridae</taxon>
        <taxon>Orthoretrovirinae</taxon>
        <taxon>Lentivirus</taxon>
        <taxon>Lentivirus humimdef1</taxon>
    </lineage>
</organism>
<name>Q1HT70_HV1</name>
<comment type="caution">
    <text evidence="33 34">Lacks conserved residue(s) required for the propagation of feature annotation.</text>
</comment>
<keyword evidence="7 33" id="KW-1168">Fusion of virus membrane with host membrane</keyword>
<comment type="function">
    <text evidence="33">Transmembrane protein gp41: Acts as a class I viral fusion protein. Under the current model, the protein has at least 3 conformational states: pre-fusion native state, pre-hairpin intermediate state, and post-fusion hairpin state. During fusion of viral and target intracellular membranes, the coiled coil regions (heptad repeats) assume a trimer-of-hairpins structure, positioning the fusion peptide in close proximity to the C-terminal region of the ectodomain. The formation of this structure appears to drive apposition and subsequent fusion of viral and target cell membranes. Complete fusion occurs in host cell endosomes and is dynamin-dependent, however some lipid transfer might occur at the plasma membrane. The virus undergoes clathrin-dependent internalization long before endosomal fusion, thus minimizing the surface exposure of conserved viral epitopes during fusion and reducing the efficacy of inhibitors targeting these epitopes. Membranes fusion leads to delivery of the nucleocapsid into the cytoplasm.</text>
</comment>
<keyword evidence="17 33" id="KW-1161">Viral attachment to host cell</keyword>
<evidence type="ECO:0000256" key="25">
    <source>
        <dbReference type="ARBA" id="ARBA00023136"/>
    </source>
</evidence>
<comment type="domain">
    <text evidence="33 34">The 17 amino acids long immunosuppressive region is present in many retroviral envelope proteins. Synthetic peptides derived from this relatively conserved sequence inhibit immune function in vitro and in vivo.</text>
</comment>
<dbReference type="InterPro" id="IPR037527">
    <property type="entry name" value="Gp160"/>
</dbReference>
<feature type="disulfide bond" evidence="33">
    <location>
        <begin position="58"/>
        <end position="78"/>
    </location>
</feature>
<comment type="subunit">
    <text evidence="32">The mature envelope protein (Env) consists of a homotrimer of non-covalently associated gp120-gp41 heterodimers. The resulting complex protrudes from the virus surface as a spike. There seems to be as few as 10 spikes on the average virion. Interacts with host CD4, CCR5 and CXCR4. Gp120 also interacts with the C-type lectins CD209/DC-SIGN and CLEC4M/DC-SIGNR (collectively referred to as DC-SIGN(R)). Gp120 and gp41 interact with GalCer. Gp120 interacts with host ITGA4/ITGB7 complex; on CD4+ T-cells, this interaction results in rapid activation of integrin ITGAL/LFA-1, which facilitates efficient cell-to-cell spreading of HIV-1. Gp120 interacts with cell-associated heparan sulfate; this interaction increases virus infectivity on permissive cells and may be involved in infection of CD4- cells.</text>
</comment>
<evidence type="ECO:0000256" key="26">
    <source>
        <dbReference type="ARBA" id="ARBA00023139"/>
    </source>
</evidence>
<evidence type="ECO:0000256" key="16">
    <source>
        <dbReference type="ARBA" id="ARBA00022729"/>
    </source>
</evidence>
<evidence type="ECO:0000256" key="15">
    <source>
        <dbReference type="ARBA" id="ARBA00022703"/>
    </source>
</evidence>
<comment type="function">
    <text evidence="33">Surface protein gp120: Attaches the virus to the host lymphoid cell by binding to the primary receptor CD4. This interaction induces a structural rearrangement creating a high affinity binding site for a chemokine coreceptor like CXCR4 and/or CCR5. Acts as a ligand for CD209/DC-SIGN and CLEC4M/DC-SIGNR, which are respectively found on dendritic cells (DCs), and on endothelial cells of liver sinusoids and lymph node sinuses. These interactions allow capture of viral particles at mucosal surfaces by these cells and subsequent transmission to permissive cells. HIV subverts the migration properties of dendritic cells to gain access to CD4+ T-cells in lymph nodes. Virus transmission to permissive T-cells occurs either in trans (without DCs infection, through viral capture and transmission), or in cis (following DCs productive infection, through the usual CD4-gp120 interaction), thereby inducing a robust infection. In trans infection, bound virions remain infectious over days and it is proposed that they are not degraded, but protected in non-lysosomal acidic organelles within the DCs close to the cell membrane thus contributing to the viral infectious potential during DCs' migration from the periphery to the lymphoid tissues. On arrival at lymphoid tissues, intact virions recycle back to DCs' cell surface allowing virus transmission to CD4+ T-cells.</text>
</comment>
<keyword evidence="10 33" id="KW-1165">Clathrin-mediated endocytosis of virus by host</keyword>
<evidence type="ECO:0000256" key="6">
    <source>
        <dbReference type="ARBA" id="ARBA00004650"/>
    </source>
</evidence>
<comment type="subunit">
    <text evidence="33">The mature envelope protein (Env) consists of a homotrimer of non-covalently associated gp120-gp41 heterodimers. The resulting complex protrudes from the virus surface as a spike. There seems to be as few as 10 spikes on the average virion. Surface protein gp120 interacts with host CD4, CCR5 and CXCR4. Gp120 also interacts with the C-type lectins CD209/DC-SIGN and CLEC4M/DC-SIGNR (collectively referred to as DC-SIGN(R)). Gp120 and gp41 interact with GalCer. Gp120 interacts with host ITGA4/ITGB7 complex; on CD4+ T-cells, this interaction results in rapid activation of integrin ITGAL/LFA-1, which facilitates efficient cell-to-cell spreading of HIV-1. Gp120 interacts with cell-associated heparan sulfate; this interaction increases virus infectivity on permissive cells and may be involved in infection of CD4- cells.</text>
</comment>
<protein>
    <recommendedName>
        <fullName evidence="33">Envelope glycoprotein gp160</fullName>
    </recommendedName>
    <alternativeName>
        <fullName evidence="33">Env polyprotein</fullName>
    </alternativeName>
    <component>
        <recommendedName>
            <fullName evidence="33">Surface protein gp120</fullName>
            <shortName evidence="33">SU</shortName>
        </recommendedName>
        <alternativeName>
            <fullName evidence="33">Glycoprotein 120</fullName>
            <shortName evidence="33">gp120</shortName>
        </alternativeName>
    </component>
    <component>
        <recommendedName>
            <fullName evidence="33">Transmembrane protein gp41</fullName>
            <shortName evidence="33">TM</shortName>
        </recommendedName>
        <alternativeName>
            <fullName evidence="33">Glycoprotein 41</fullName>
            <shortName evidence="33">gp41</shortName>
        </alternativeName>
    </component>
</protein>
<comment type="PTM">
    <text evidence="33">Specific enzymatic cleavages in vivo yield mature proteins. Envelope glycoproteins are synthesized as a inactive precursor that is heavily N-glycosylated and processed likely by host cell furin in the Golgi to yield the mature SU and TM proteins. The cleavage site between SU and TM requires the minimal sequence [KR]-X-[KR]-R. About 2 of the 9 disulfide bonds of gp41 are reduced by P4HB/PDI, following binding to CD4 receptor.</text>
</comment>
<dbReference type="GO" id="GO:0019031">
    <property type="term" value="C:viral envelope"/>
    <property type="evidence" value="ECO:0007669"/>
    <property type="project" value="UniProtKB-KW"/>
</dbReference>
<feature type="domain" description="Human immunodeficiency virus 1 envelope glycoprotein Gp120" evidence="36">
    <location>
        <begin position="147"/>
        <end position="500"/>
    </location>
</feature>
<dbReference type="GO" id="GO:0055036">
    <property type="term" value="C:virion membrane"/>
    <property type="evidence" value="ECO:0007669"/>
    <property type="project" value="UniProtKB-SubCell"/>
</dbReference>
<keyword evidence="18 33" id="KW-0946">Virion</keyword>
<evidence type="ECO:0000256" key="13">
    <source>
        <dbReference type="ARBA" id="ARBA00022685"/>
    </source>
</evidence>
<feature type="short sequence motif" description="Di-leucine internalization motif" evidence="33">
    <location>
        <begin position="844"/>
        <end position="845"/>
    </location>
</feature>
<comment type="similarity">
    <text evidence="33">Belongs to the HIV-1 env protein family.</text>
</comment>
<keyword evidence="11 33" id="KW-0945">Host-virus interaction</keyword>
<dbReference type="FunFam" id="2.170.40.20:FF:000001">
    <property type="entry name" value="Envelope glycoprotein gp160"/>
    <property type="match status" value="1"/>
</dbReference>
<feature type="domain" description="Human immunodeficiency virus 1 envelope glycoprotein Gp120" evidence="36">
    <location>
        <begin position="38"/>
        <end position="144"/>
    </location>
</feature>
<feature type="site" description="Cleavage; by host furin" evidence="33">
    <location>
        <begin position="500"/>
        <end position="501"/>
    </location>
</feature>
<keyword evidence="12 33" id="KW-1162">Viral penetration into host cytoplasm</keyword>
<keyword evidence="23 33" id="KW-1039">Host endosome</keyword>
<accession>Q1HT70</accession>
<keyword evidence="13 33" id="KW-0165">Cleavage on pair of basic residues</keyword>
<evidence type="ECO:0000256" key="14">
    <source>
        <dbReference type="ARBA" id="ARBA00022692"/>
    </source>
</evidence>
<dbReference type="FunFam" id="2.170.40.20:FF:000003">
    <property type="entry name" value="Envelope glycoprotein gp160"/>
    <property type="match status" value="1"/>
</dbReference>
<dbReference type="GO" id="GO:0020002">
    <property type="term" value="C:host cell plasma membrane"/>
    <property type="evidence" value="ECO:0007669"/>
    <property type="project" value="UniProtKB-SubCell"/>
</dbReference>
<keyword evidence="29 33" id="KW-0899">Viral immunoevasion</keyword>
<organismHost>
    <name type="scientific">Homo sapiens</name>
    <name type="common">Human</name>
    <dbReference type="NCBI Taxonomy" id="9606"/>
</organismHost>
<evidence type="ECO:0000256" key="29">
    <source>
        <dbReference type="ARBA" id="ARBA00023280"/>
    </source>
</evidence>
<evidence type="ECO:0000256" key="5">
    <source>
        <dbReference type="ARBA" id="ARBA00004578"/>
    </source>
</evidence>
<dbReference type="InterPro" id="IPR000328">
    <property type="entry name" value="GP41-like"/>
</dbReference>
<evidence type="ECO:0000256" key="28">
    <source>
        <dbReference type="ARBA" id="ARBA00023180"/>
    </source>
</evidence>
<evidence type="ECO:0000256" key="10">
    <source>
        <dbReference type="ARBA" id="ARBA00022570"/>
    </source>
</evidence>
<comment type="domain">
    <text evidence="33">The YXXL motif is involved in determining the exact site of viral release at the surface of infected mononuclear cells and promotes endocytosis. YXXL and di-leucine endocytosis motifs interact directly or indirectly with the clathrin adapter complexes, opperate independently, and their activities are not additive.</text>
</comment>
<reference evidence="38" key="1">
    <citation type="journal article" date="2006" name="J. Virol.">
        <title>Neutralizing antibodies do not mediate suppression of human immunodeficiency virus type 1 in elite suppressors or selection of plasma virus variants in patients on highly active antiretroviral therapy.</title>
        <authorList>
            <person name="Bailey J.R."/>
            <person name="Lassen K.G."/>
            <person name="Yang H.C."/>
            <person name="Quinn T.C."/>
            <person name="Ray S.C."/>
            <person name="Blankson J.N."/>
            <person name="Siliciano R.F."/>
        </authorList>
    </citation>
    <scope>NUCLEOTIDE SEQUENCE</scope>
    <source>
        <strain evidence="38">ES10v1e2.1</strain>
    </source>
</reference>
<evidence type="ECO:0000256" key="27">
    <source>
        <dbReference type="ARBA" id="ARBA00023157"/>
    </source>
</evidence>
<proteinExistence type="inferred from homology"/>
<comment type="PTM">
    <text evidence="33">Highly glycosylated by host. The high number of glycan on the protein is reffered to as 'glycan shield' because it contributes to hide protein sequence from adaptive immune system.</text>
</comment>
<dbReference type="CDD" id="cd09909">
    <property type="entry name" value="HIV-1-like_HR1-HR2"/>
    <property type="match status" value="1"/>
</dbReference>
<evidence type="ECO:0000256" key="33">
    <source>
        <dbReference type="HAMAP-Rule" id="MF_04083"/>
    </source>
</evidence>
<comment type="subcellular location">
    <subcellularLocation>
        <location evidence="3">Host cell membrane</location>
        <topology evidence="3">Peripheral membrane protein</topology>
    </subcellularLocation>
    <subcellularLocation>
        <location evidence="1">Host cell membrane</location>
        <topology evidence="1">Single-pass type I membrane protein</topology>
    </subcellularLocation>
    <subcellularLocation>
        <location evidence="2">Host endosome membrane</location>
        <topology evidence="2">Peripheral membrane protein</topology>
    </subcellularLocation>
    <subcellularLocation>
        <location evidence="5">Host endosome membrane</location>
        <topology evidence="5">Single-pass type I membrane protein</topology>
    </subcellularLocation>
    <subcellularLocation>
        <location evidence="6">Virion membrane</location>
        <topology evidence="6">Peripheral membrane protein</topology>
    </subcellularLocation>
    <subcellularLocation>
        <location evidence="4">Virion membrane</location>
        <topology evidence="4">Single-pass type I membrane protein</topology>
    </subcellularLocation>
</comment>
<keyword evidence="15 33" id="KW-0053">Apoptosis</keyword>
<sequence>MRVMEIWRNCQHLWRGGSWRWGIMLLGMLMICSAANNLWVTVYYGVPVWKEANTTLFCASDAKAYSTEVHNVWATHACVPTDPNPQEVALKNVTENFNMWKNNMVEQMQEDIISLWDQSLKPCVKLTPLCVTLNCTDWDNATHANMTGEIKNCTFNITTTMRDKVQKAYALFYSTDVVKINNNDNNSSYRLISCNTSVITQACPKVSFEPIPIHYCAPAGFAILKCRDKKFNGTGPCTNVSTVQCTHGIRPVVSTQLLLNGSLAEEEVIIRSANITDNTKTIIVHLNNSVEITCTRPGNNTRQSIHIAPGRAFYATGAITGNIRKAHCNISIVRWNNTLKQVVEKLQEHFPNKTIVFKNSSGGDPEIVMHRFNCGGEFFYCNTTDLFTWNNTWKGTAGVDNKTITLQCRIRQIINMWQEVGKAMYAPPIPGYLNCSSNITGLLLTRDGGHNITTEIFRPGGGDMRDNWRSELYKYKVVKIEPLGIAPTKARRRVVQREKRAVGIGAVFLGFLGAAGSTMGAASITLTVQARLLLSGIVQQQNNLLRAIEAQQHLLQLTVWGIKQLQARVLAVERYLRDQQLLGIWGCSGKLICVTNVPWNISWSNKNLSQIWDNMTWMEWEREIENYTQTIYNLIEESQNQQEKNEKELLELDKWASLWNWFDITNWLWYIKIFIMIVGGLIGLRIVFTVLSIVNRVRQGYSPLSFQIRPPARRGPDRPEGIEGEGGENDRDRSGPLVDGFLAIIWVDLRSLCLFSYHRLRDLLLSVTRIVELLGRRGWEALKYWWNLLQYWIQELKNSAISLFNAIAITVAEGTDRVIEIAHGVCRAIRHIPRRIRQGLERSLL</sequence>
<feature type="disulfide bond" evidence="33">
    <location>
        <begin position="216"/>
        <end position="245"/>
    </location>
</feature>
<feature type="region of interest" description="MPER; binding to GalCer" evidence="33">
    <location>
        <begin position="651"/>
        <end position="672"/>
    </location>
</feature>
<keyword evidence="14 33" id="KW-0812">Transmembrane</keyword>
<evidence type="ECO:0000256" key="24">
    <source>
        <dbReference type="ARBA" id="ARBA00023054"/>
    </source>
</evidence>
<evidence type="ECO:0000256" key="20">
    <source>
        <dbReference type="ARBA" id="ARBA00022879"/>
    </source>
</evidence>
<evidence type="ECO:0000256" key="34">
    <source>
        <dbReference type="RuleBase" id="RU363095"/>
    </source>
</evidence>
<evidence type="ECO:0000256" key="18">
    <source>
        <dbReference type="ARBA" id="ARBA00022844"/>
    </source>
</evidence>
<dbReference type="GO" id="GO:1903911">
    <property type="term" value="P:positive regulation of receptor clustering"/>
    <property type="evidence" value="ECO:0007669"/>
    <property type="project" value="UniProtKB-UniRule"/>
</dbReference>
<feature type="coiled-coil region" evidence="33">
    <location>
        <begin position="622"/>
        <end position="656"/>
    </location>
</feature>
<dbReference type="GO" id="GO:0019082">
    <property type="term" value="P:viral protein processing"/>
    <property type="evidence" value="ECO:0007669"/>
    <property type="project" value="UniProtKB-UniRule"/>
</dbReference>
<evidence type="ECO:0000256" key="23">
    <source>
        <dbReference type="ARBA" id="ARBA00023046"/>
    </source>
</evidence>
<evidence type="ECO:0000256" key="8">
    <source>
        <dbReference type="ARBA" id="ARBA00022510"/>
    </source>
</evidence>
<comment type="function">
    <text evidence="33">Envelope glycoprotein gp160: Oligomerizes in the host endoplasmic reticulum into predominantly trimers. In a second time, gp160 transits in the host Golgi, where glycosylation is completed. The precursor is then proteolytically cleaved in the trans-Golgi and thereby activated by cellular furin or furin-like proteases to produce gp120 and gp41.</text>
</comment>
<keyword evidence="16 33" id="KW-0732">Signal</keyword>
<dbReference type="EMBL" id="DQ410217">
    <property type="protein sequence ID" value="ABE03246.1"/>
    <property type="molecule type" value="Genomic_RNA"/>
</dbReference>
<evidence type="ECO:0000256" key="22">
    <source>
        <dbReference type="ARBA" id="ARBA00022989"/>
    </source>
</evidence>
<evidence type="ECO:0000256" key="32">
    <source>
        <dbReference type="ARBA" id="ARBA00062028"/>
    </source>
</evidence>
<dbReference type="Pfam" id="PF00517">
    <property type="entry name" value="GP41"/>
    <property type="match status" value="1"/>
</dbReference>
<comment type="domain">
    <text evidence="33">The membrane proximal external region (MPER) present in gp41 is a tryptophan-rich region recognized by the antibodies 2F5, Z13, and 4E10. MPER seems to play a role in fusion.</text>
</comment>
<comment type="miscellaneous">
    <text evidence="33">Inhibitors targeting HIV-1 viral envelope proteins are used as antiretroviral drugs. Attachment of virions to the cell surface via non-specific interactions and CD4 binding can be blocked by inhibitors that include cyanovirin-N, cyclotriazadisulfonamide analogs, PRO 2000, TNX 355 and PRO 542. In addition, BMS 806 can block CD4-induced conformational changes. Env interactions with the coreceptor molecules can be targeted by CCR5 antagonists including SCH-D, maraviroc (UK 427857) and aplaviroc (GW 873140), and the CXCR4 antagonist AMD 070. Fusion of viral and cellular membranes can be inhibited by peptides such as enfuvirtide and tifuvirtide (T 1249). Resistance to inhibitors associated with mutations in Env are observed. Most of the time, single mutations confer only a modest reduction in drug susceptibility. Combination of several mutations is usually required to develop a high-level drug resistance.</text>
</comment>
<comment type="miscellaneous">
    <text evidence="33">HIV-1 lineages are divided in three main groups, M (for Major), O (for Outlier), and N (for New, or Non-M, Non-O). The vast majority of strains found worldwide belong to the group M. Group O seems to be endemic to and largely confined to Cameroon and neighboring countries in West Central Africa, where these viruses represent a small minority of HIV-1 strains. The group N is represented by a limited number of isolates from Cameroonian persons. The group M is further subdivided in 9 clades or subtypes (A to D, F to H, J and K).</text>
</comment>
<feature type="chain" id="PRO_5023492104" description="Envelope glycoprotein gp160" evidence="33">
    <location>
        <begin position="37"/>
        <end position="845"/>
    </location>
</feature>
<keyword evidence="31 33" id="KW-1160">Virus entry into host cell</keyword>
<comment type="domain">
    <text evidence="33">Some of the most genetically diverse regions of the viral genome are present in Env. They are called variable regions 1 through 5 (V1 through V5). Coreceptor usage of gp120 is determined mainly by the primary structure of the third variable region (V3) in the outer domain of gp120. The sequence of V3 determines which coreceptor, CCR5 and/or CXCR4 (corresponding to R5/macrophage, X4/T cell and R5X4/T cell and macrophage tropism), is used to trigger the fusion potential of the Env complex, and hence which cells the virus can infect. Binding to CCR5 involves a region adjacent in addition to V3.</text>
</comment>
<evidence type="ECO:0000256" key="2">
    <source>
        <dbReference type="ARBA" id="ARBA00004433"/>
    </source>
</evidence>
<keyword evidence="8 33" id="KW-1170">Fusion of virus membrane with host endosomal membrane</keyword>
<feature type="lipid moiety-binding region" description="S-palmitoyl cysteine; by host" evidence="33">
    <location>
        <position position="753"/>
    </location>
</feature>
<evidence type="ECO:0000259" key="37">
    <source>
        <dbReference type="Pfam" id="PF00517"/>
    </source>
</evidence>
<feature type="transmembrane region" description="Helical" evidence="34">
    <location>
        <begin position="667"/>
        <end position="694"/>
    </location>
</feature>
<evidence type="ECO:0000256" key="30">
    <source>
        <dbReference type="ARBA" id="ARBA00023288"/>
    </source>
</evidence>
<dbReference type="Gene3D" id="2.170.40.20">
    <property type="entry name" value="Human immunodeficiency virus 1, Gp160, envelope glycoprotein"/>
    <property type="match status" value="2"/>
</dbReference>
<evidence type="ECO:0000259" key="36">
    <source>
        <dbReference type="Pfam" id="PF00516"/>
    </source>
</evidence>
<keyword evidence="24 33" id="KW-0175">Coiled coil</keyword>
<evidence type="ECO:0000256" key="35">
    <source>
        <dbReference type="SAM" id="MobiDB-lite"/>
    </source>
</evidence>
<feature type="region of interest" description="CD4-binding loop" evidence="33">
    <location>
        <begin position="360"/>
        <end position="370"/>
    </location>
</feature>
<evidence type="ECO:0000256" key="31">
    <source>
        <dbReference type="ARBA" id="ARBA00023296"/>
    </source>
</evidence>
<keyword evidence="30 33" id="KW-0449">Lipoprotein</keyword>
<dbReference type="GO" id="GO:0039654">
    <property type="term" value="P:fusion of virus membrane with host endosome membrane"/>
    <property type="evidence" value="ECO:0007669"/>
    <property type="project" value="UniProtKB-UniRule"/>
</dbReference>
<dbReference type="HAMAP" id="MF_04083">
    <property type="entry name" value="HIV_ENV"/>
    <property type="match status" value="1"/>
</dbReference>
<evidence type="ECO:0000256" key="7">
    <source>
        <dbReference type="ARBA" id="ARBA00022506"/>
    </source>
</evidence>
<evidence type="ECO:0000256" key="3">
    <source>
        <dbReference type="ARBA" id="ARBA00004505"/>
    </source>
</evidence>
<evidence type="ECO:0000313" key="38">
    <source>
        <dbReference type="EMBL" id="ABE03246.1"/>
    </source>
</evidence>
<keyword evidence="22 33" id="KW-1133">Transmembrane helix</keyword>
<comment type="subcellular location">
    <molecule>Transmembrane protein gp41</molecule>
    <subcellularLocation>
        <location evidence="33">Virion membrane</location>
        <topology evidence="33">Single-pass type I membrane protein</topology>
    </subcellularLocation>
    <subcellularLocation>
        <location evidence="33">Host cell membrane</location>
        <topology evidence="33">Single-pass type I membrane protein</topology>
    </subcellularLocation>
    <subcellularLocation>
        <location evidence="33">Host endosome membrane</location>
        <topology evidence="33">Single-pass type I membrane protein</topology>
    </subcellularLocation>
    <text evidence="33">It is probably concentrated at the site of budding and incorporated into the virions possibly by contacts between the cytoplasmic tail of Env and the N-terminus of Gag.</text>
</comment>
<feature type="transmembrane region" description="Helical" evidence="34">
    <location>
        <begin position="21"/>
        <end position="46"/>
    </location>
</feature>
<dbReference type="InterPro" id="IPR000777">
    <property type="entry name" value="HIV1_Gp120"/>
</dbReference>
<evidence type="ECO:0000256" key="17">
    <source>
        <dbReference type="ARBA" id="ARBA00022804"/>
    </source>
</evidence>
<feature type="lipid moiety-binding region" description="S-palmitoyl cysteine; by host" evidence="33">
    <location>
        <position position="826"/>
    </location>
</feature>
<keyword evidence="28 33" id="KW-0325">Glycoprotein</keyword>
<keyword evidence="25 33" id="KW-0472">Membrane</keyword>
<feature type="short sequence motif" description="YXXL motif; contains endocytosis signal" evidence="33">
    <location>
        <begin position="701"/>
        <end position="704"/>
    </location>
</feature>
<gene>
    <name evidence="33 38" type="primary">env</name>
</gene>
<comment type="PTM">
    <text evidence="33">Palmitoylation of the transmembrane protein and of Env polyprotein (prior to its proteolytic cleavage) is essential for their association with host cell membrane lipid rafts. Palmitoylation is therefore required for envelope trafficking to classical lipid rafts, but not for viral replication.</text>
</comment>
<evidence type="ECO:0000256" key="4">
    <source>
        <dbReference type="ARBA" id="ARBA00004563"/>
    </source>
</evidence>
<feature type="region of interest" description="Immunosuppression" evidence="33">
    <location>
        <begin position="563"/>
        <end position="581"/>
    </location>
</feature>
<dbReference type="GO" id="GO:0075512">
    <property type="term" value="P:clathrin-dependent endocytosis of virus by host cell"/>
    <property type="evidence" value="ECO:0007669"/>
    <property type="project" value="UniProtKB-UniRule"/>
</dbReference>
<evidence type="ECO:0000256" key="21">
    <source>
        <dbReference type="ARBA" id="ARBA00022890"/>
    </source>
</evidence>
<dbReference type="GO" id="GO:0019064">
    <property type="term" value="P:fusion of virus membrane with host plasma membrane"/>
    <property type="evidence" value="ECO:0007669"/>
    <property type="project" value="UniProtKB-UniRule"/>
</dbReference>
<evidence type="ECO:0000256" key="9">
    <source>
        <dbReference type="ARBA" id="ARBA00022511"/>
    </source>
</evidence>
<evidence type="ECO:0000256" key="19">
    <source>
        <dbReference type="ARBA" id="ARBA00022870"/>
    </source>
</evidence>
<keyword evidence="21 33" id="KW-1164">Virus endocytosis by host</keyword>
<dbReference type="GO" id="GO:0044175">
    <property type="term" value="C:host cell endosome membrane"/>
    <property type="evidence" value="ECO:0007669"/>
    <property type="project" value="UniProtKB-SubCell"/>
</dbReference>
<keyword evidence="20 33" id="KW-0261">Viral envelope protein</keyword>